<evidence type="ECO:0000256" key="5">
    <source>
        <dbReference type="SAM" id="MobiDB-lite"/>
    </source>
</evidence>
<feature type="coiled-coil region" evidence="4">
    <location>
        <begin position="64"/>
        <end position="91"/>
    </location>
</feature>
<dbReference type="PANTHER" id="PTHR13021">
    <property type="entry name" value="PRE-MRNA-SPLICING FACTOR ISY1"/>
    <property type="match status" value="1"/>
</dbReference>
<evidence type="ECO:0000256" key="4">
    <source>
        <dbReference type="SAM" id="Coils"/>
    </source>
</evidence>
<evidence type="ECO:0000256" key="1">
    <source>
        <dbReference type="ARBA" id="ARBA00004123"/>
    </source>
</evidence>
<accession>A0ABQ8ULX5</accession>
<comment type="similarity">
    <text evidence="2">Belongs to the ISY1 family.</text>
</comment>
<dbReference type="SUPFAM" id="SSF140102">
    <property type="entry name" value="ISY1 domain-like"/>
    <property type="match status" value="1"/>
</dbReference>
<protein>
    <submittedName>
        <fullName evidence="6">Pre-mRNA-splicing factor ISY1</fullName>
    </submittedName>
</protein>
<feature type="compositionally biased region" description="Acidic residues" evidence="5">
    <location>
        <begin position="204"/>
        <end position="220"/>
    </location>
</feature>
<dbReference type="EMBL" id="JAPMOS010000014">
    <property type="protein sequence ID" value="KAJ4460183.1"/>
    <property type="molecule type" value="Genomic_DNA"/>
</dbReference>
<organism evidence="6 7">
    <name type="scientific">Paratrimastix pyriformis</name>
    <dbReference type="NCBI Taxonomy" id="342808"/>
    <lineage>
        <taxon>Eukaryota</taxon>
        <taxon>Metamonada</taxon>
        <taxon>Preaxostyla</taxon>
        <taxon>Paratrimastigidae</taxon>
        <taxon>Paratrimastix</taxon>
    </lineage>
</organism>
<gene>
    <name evidence="6" type="ORF">PAPYR_3572</name>
</gene>
<keyword evidence="7" id="KW-1185">Reference proteome</keyword>
<comment type="caution">
    <text evidence="6">The sequence shown here is derived from an EMBL/GenBank/DDBJ whole genome shotgun (WGS) entry which is preliminary data.</text>
</comment>
<dbReference type="InterPro" id="IPR037200">
    <property type="entry name" value="Isy1_sf"/>
</dbReference>
<dbReference type="InterPro" id="IPR009360">
    <property type="entry name" value="Isy1"/>
</dbReference>
<keyword evidence="4" id="KW-0175">Coiled coil</keyword>
<comment type="subcellular location">
    <subcellularLocation>
        <location evidence="1">Nucleus</location>
    </subcellularLocation>
</comment>
<evidence type="ECO:0000256" key="3">
    <source>
        <dbReference type="ARBA" id="ARBA00023242"/>
    </source>
</evidence>
<dbReference type="Proteomes" id="UP001141327">
    <property type="component" value="Unassembled WGS sequence"/>
</dbReference>
<dbReference type="Gene3D" id="1.10.287.660">
    <property type="entry name" value="Helix hairpin bin"/>
    <property type="match status" value="1"/>
</dbReference>
<proteinExistence type="inferred from homology"/>
<reference evidence="6" key="1">
    <citation type="journal article" date="2022" name="bioRxiv">
        <title>Genomics of Preaxostyla Flagellates Illuminates Evolutionary Transitions and the Path Towards Mitochondrial Loss.</title>
        <authorList>
            <person name="Novak L.V.F."/>
            <person name="Treitli S.C."/>
            <person name="Pyrih J."/>
            <person name="Halakuc P."/>
            <person name="Pipaliya S.V."/>
            <person name="Vacek V."/>
            <person name="Brzon O."/>
            <person name="Soukal P."/>
            <person name="Eme L."/>
            <person name="Dacks J.B."/>
            <person name="Karnkowska A."/>
            <person name="Elias M."/>
            <person name="Hampl V."/>
        </authorList>
    </citation>
    <scope>NUCLEOTIDE SEQUENCE</scope>
    <source>
        <strain evidence="6">RCP-MX</strain>
    </source>
</reference>
<evidence type="ECO:0000313" key="7">
    <source>
        <dbReference type="Proteomes" id="UP001141327"/>
    </source>
</evidence>
<sequence length="306" mass="34931">MARNEEKAMAMLNRFVTMKKEERRGPIQKRPFIPDDCTDLGAAERWGAQVLREINKKTILIQNAGLGENRLRDLNDEINKLLREKQRWDQRIFELGGHKSLLKTEPQKYLYFGAVRQLPGVKELLESEAPPPARRTRGEMYRMIDFEYFGYRDEEDGGLLKAEAKAEKKAVRQSMKEYRKIQAEKARAVGNVGLDIEAPKDRDAEEAEEEEEDEDVDEELAPAPATASHMMDTSILDVDVLGPGAASGLALGKEEEAFVAHVPLPTREELERELVEKKKKILLAKYVTSETAQQQQEAKELLNIRR</sequence>
<name>A0ABQ8ULX5_9EUKA</name>
<evidence type="ECO:0000256" key="2">
    <source>
        <dbReference type="ARBA" id="ARBA00007002"/>
    </source>
</evidence>
<dbReference type="InterPro" id="IPR029012">
    <property type="entry name" value="Helix_hairpin_bin_sf"/>
</dbReference>
<evidence type="ECO:0000313" key="6">
    <source>
        <dbReference type="EMBL" id="KAJ4460183.1"/>
    </source>
</evidence>
<dbReference type="Pfam" id="PF06246">
    <property type="entry name" value="Isy1"/>
    <property type="match status" value="1"/>
</dbReference>
<keyword evidence="3" id="KW-0539">Nucleus</keyword>
<feature type="region of interest" description="Disordered" evidence="5">
    <location>
        <begin position="195"/>
        <end position="229"/>
    </location>
</feature>